<dbReference type="HOGENOM" id="CLU_1706752_0_0_1"/>
<protein>
    <recommendedName>
        <fullName evidence="1">glycerophosphodiester phosphodiesterase</fullName>
        <ecNumber evidence="1">3.1.4.46</ecNumber>
    </recommendedName>
</protein>
<evidence type="ECO:0000256" key="2">
    <source>
        <dbReference type="ARBA" id="ARBA00022729"/>
    </source>
</evidence>
<dbReference type="Gene3D" id="3.20.20.190">
    <property type="entry name" value="Phosphatidylinositol (PI) phosphodiesterase"/>
    <property type="match status" value="1"/>
</dbReference>
<evidence type="ECO:0000256" key="4">
    <source>
        <dbReference type="ARBA" id="ARBA00022801"/>
    </source>
</evidence>
<proteinExistence type="predicted"/>
<organism evidence="7 8">
    <name type="scientific">Brassica campestris</name>
    <name type="common">Field mustard</name>
    <dbReference type="NCBI Taxonomy" id="3711"/>
    <lineage>
        <taxon>Eukaryota</taxon>
        <taxon>Viridiplantae</taxon>
        <taxon>Streptophyta</taxon>
        <taxon>Embryophyta</taxon>
        <taxon>Tracheophyta</taxon>
        <taxon>Spermatophyta</taxon>
        <taxon>Magnoliopsida</taxon>
        <taxon>eudicotyledons</taxon>
        <taxon>Gunneridae</taxon>
        <taxon>Pentapetalae</taxon>
        <taxon>rosids</taxon>
        <taxon>malvids</taxon>
        <taxon>Brassicales</taxon>
        <taxon>Brassicaceae</taxon>
        <taxon>Brassiceae</taxon>
        <taxon>Brassica</taxon>
    </lineage>
</organism>
<dbReference type="AlphaFoldDB" id="M4E058"/>
<dbReference type="GO" id="GO:0006071">
    <property type="term" value="P:glycerol metabolic process"/>
    <property type="evidence" value="ECO:0007669"/>
    <property type="project" value="UniProtKB-KW"/>
</dbReference>
<dbReference type="SUPFAM" id="SSF51695">
    <property type="entry name" value="PLC-like phosphodiesterases"/>
    <property type="match status" value="1"/>
</dbReference>
<feature type="domain" description="GP-PDE" evidence="6">
    <location>
        <begin position="1"/>
        <end position="116"/>
    </location>
</feature>
<keyword evidence="4" id="KW-0378">Hydrolase</keyword>
<comment type="catalytic activity">
    <reaction evidence="5">
        <text>a sn-glycero-3-phosphodiester + H2O = an alcohol + sn-glycerol 3-phosphate + H(+)</text>
        <dbReference type="Rhea" id="RHEA:12969"/>
        <dbReference type="ChEBI" id="CHEBI:15377"/>
        <dbReference type="ChEBI" id="CHEBI:15378"/>
        <dbReference type="ChEBI" id="CHEBI:30879"/>
        <dbReference type="ChEBI" id="CHEBI:57597"/>
        <dbReference type="ChEBI" id="CHEBI:83408"/>
        <dbReference type="EC" id="3.1.4.46"/>
    </reaction>
</comment>
<dbReference type="Gramene" id="Bra022155.1">
    <property type="protein sequence ID" value="Bra022155.1-P"/>
    <property type="gene ID" value="Bra022155"/>
</dbReference>
<dbReference type="PANTHER" id="PTHR43620">
    <property type="entry name" value="GLYCEROPHOSPHORYL DIESTER PHOSPHODIESTERASE"/>
    <property type="match status" value="1"/>
</dbReference>
<dbReference type="EnsemblPlants" id="Bra022155.1">
    <property type="protein sequence ID" value="Bra022155.1-P"/>
    <property type="gene ID" value="Bra022155"/>
</dbReference>
<keyword evidence="8" id="KW-1185">Reference proteome</keyword>
<evidence type="ECO:0000259" key="6">
    <source>
        <dbReference type="PROSITE" id="PS51704"/>
    </source>
</evidence>
<evidence type="ECO:0000256" key="3">
    <source>
        <dbReference type="ARBA" id="ARBA00022798"/>
    </source>
</evidence>
<dbReference type="GO" id="GO:0008889">
    <property type="term" value="F:glycerophosphodiester phosphodiesterase activity"/>
    <property type="evidence" value="ECO:0007669"/>
    <property type="project" value="UniProtKB-EC"/>
</dbReference>
<dbReference type="InterPro" id="IPR017946">
    <property type="entry name" value="PLC-like_Pdiesterase_TIM-brl"/>
</dbReference>
<dbReference type="STRING" id="51351.M4E058"/>
<dbReference type="InterPro" id="IPR030395">
    <property type="entry name" value="GP_PDE_dom"/>
</dbReference>
<evidence type="ECO:0000313" key="7">
    <source>
        <dbReference type="EnsemblPlants" id="Bra022155.1-P"/>
    </source>
</evidence>
<dbReference type="PANTHER" id="PTHR43620:SF41">
    <property type="entry name" value="GLYCEROPHOSPHODIESTER PHOSPHODIESTERASE"/>
    <property type="match status" value="1"/>
</dbReference>
<dbReference type="GO" id="GO:0006629">
    <property type="term" value="P:lipid metabolic process"/>
    <property type="evidence" value="ECO:0007669"/>
    <property type="project" value="InterPro"/>
</dbReference>
<keyword evidence="3" id="KW-0319">Glycerol metabolism</keyword>
<reference evidence="7 8" key="1">
    <citation type="journal article" date="2011" name="Nat. Genet.">
        <title>The genome of the mesopolyploid crop species Brassica rapa.</title>
        <authorList>
            <consortium name="Brassica rapa Genome Sequencing Project Consortium"/>
            <person name="Wang X."/>
            <person name="Wang H."/>
            <person name="Wang J."/>
            <person name="Sun R."/>
            <person name="Wu J."/>
            <person name="Liu S."/>
            <person name="Bai Y."/>
            <person name="Mun J.H."/>
            <person name="Bancroft I."/>
            <person name="Cheng F."/>
            <person name="Huang S."/>
            <person name="Li X."/>
            <person name="Hua W."/>
            <person name="Wang J."/>
            <person name="Wang X."/>
            <person name="Freeling M."/>
            <person name="Pires J.C."/>
            <person name="Paterson A.H."/>
            <person name="Chalhoub B."/>
            <person name="Wang B."/>
            <person name="Hayward A."/>
            <person name="Sharpe A.G."/>
            <person name="Park B.S."/>
            <person name="Weisshaar B."/>
            <person name="Liu B."/>
            <person name="Li B."/>
            <person name="Liu B."/>
            <person name="Tong C."/>
            <person name="Song C."/>
            <person name="Duran C."/>
            <person name="Peng C."/>
            <person name="Geng C."/>
            <person name="Koh C."/>
            <person name="Lin C."/>
            <person name="Edwards D."/>
            <person name="Mu D."/>
            <person name="Shen D."/>
            <person name="Soumpourou E."/>
            <person name="Li F."/>
            <person name="Fraser F."/>
            <person name="Conant G."/>
            <person name="Lassalle G."/>
            <person name="King G.J."/>
            <person name="Bonnema G."/>
            <person name="Tang H."/>
            <person name="Wang H."/>
            <person name="Belcram H."/>
            <person name="Zhou H."/>
            <person name="Hirakawa H."/>
            <person name="Abe H."/>
            <person name="Guo H."/>
            <person name="Wang H."/>
            <person name="Jin H."/>
            <person name="Parkin I.A."/>
            <person name="Batley J."/>
            <person name="Kim J.S."/>
            <person name="Just J."/>
            <person name="Li J."/>
            <person name="Xu J."/>
            <person name="Deng J."/>
            <person name="Kim J.A."/>
            <person name="Li J."/>
            <person name="Yu J."/>
            <person name="Meng J."/>
            <person name="Wang J."/>
            <person name="Min J."/>
            <person name="Poulain J."/>
            <person name="Wang J."/>
            <person name="Hatakeyama K."/>
            <person name="Wu K."/>
            <person name="Wang L."/>
            <person name="Fang L."/>
            <person name="Trick M."/>
            <person name="Links M.G."/>
            <person name="Zhao M."/>
            <person name="Jin M."/>
            <person name="Ramchiary N."/>
            <person name="Drou N."/>
            <person name="Berkman P.J."/>
            <person name="Cai Q."/>
            <person name="Huang Q."/>
            <person name="Li R."/>
            <person name="Tabata S."/>
            <person name="Cheng S."/>
            <person name="Zhang S."/>
            <person name="Zhang S."/>
            <person name="Huang S."/>
            <person name="Sato S."/>
            <person name="Sun S."/>
            <person name="Kwon S.J."/>
            <person name="Choi S.R."/>
            <person name="Lee T.H."/>
            <person name="Fan W."/>
            <person name="Zhao X."/>
            <person name="Tan X."/>
            <person name="Xu X."/>
            <person name="Wang Y."/>
            <person name="Qiu Y."/>
            <person name="Yin Y."/>
            <person name="Li Y."/>
            <person name="Du Y."/>
            <person name="Liao Y."/>
            <person name="Lim Y."/>
            <person name="Narusaka Y."/>
            <person name="Wang Y."/>
            <person name="Wang Z."/>
            <person name="Li Z."/>
            <person name="Wang Z."/>
            <person name="Xiong Z."/>
            <person name="Zhang Z."/>
        </authorList>
    </citation>
    <scope>NUCLEOTIDE SEQUENCE [LARGE SCALE GENOMIC DNA]</scope>
    <source>
        <strain evidence="7 8">cv. Chiifu-401-42</strain>
    </source>
</reference>
<reference evidence="7 8" key="2">
    <citation type="journal article" date="2018" name="Hortic Res">
        <title>Improved Brassica rapa reference genome by single-molecule sequencing and chromosome conformation capture technologies.</title>
        <authorList>
            <person name="Zhang L."/>
            <person name="Cai X."/>
            <person name="Wu J."/>
            <person name="Liu M."/>
            <person name="Grob S."/>
            <person name="Cheng F."/>
            <person name="Liang J."/>
            <person name="Cai C."/>
            <person name="Liu Z."/>
            <person name="Liu B."/>
            <person name="Wang F."/>
            <person name="Li S."/>
            <person name="Liu F."/>
            <person name="Li X."/>
            <person name="Cheng L."/>
            <person name="Yang W."/>
            <person name="Li M.H."/>
            <person name="Grossniklaus U."/>
            <person name="Zheng H."/>
            <person name="Wang X."/>
        </authorList>
    </citation>
    <scope>NUCLEOTIDE SEQUENCE [LARGE SCALE GENOMIC DNA]</scope>
    <source>
        <strain evidence="7 8">cv. Chiifu-401-42</strain>
    </source>
</reference>
<keyword evidence="2" id="KW-0732">Signal</keyword>
<evidence type="ECO:0000256" key="1">
    <source>
        <dbReference type="ARBA" id="ARBA00012247"/>
    </source>
</evidence>
<accession>M4E058</accession>
<reference evidence="7" key="3">
    <citation type="submission" date="2023-03" db="UniProtKB">
        <authorList>
            <consortium name="EnsemblPlants"/>
        </authorList>
    </citation>
    <scope>IDENTIFICATION</scope>
    <source>
        <strain evidence="7">cv. Chiifu-401-42</strain>
    </source>
</reference>
<dbReference type="PROSITE" id="PS51704">
    <property type="entry name" value="GP_PDE"/>
    <property type="match status" value="1"/>
</dbReference>
<dbReference type="Proteomes" id="UP000011750">
    <property type="component" value="Chromosome A02"/>
</dbReference>
<dbReference type="EC" id="3.1.4.46" evidence="1"/>
<dbReference type="InParanoid" id="M4E058"/>
<sequence>MIMLPGQLVYRVDEDIHNVTDSAIRDIMSFTGTIIISMNLDLPYNGGGLVRLKKTDVVSRLKASGVRVFVEKFSNEFVIQPLDLFSDSMVEIDFLVQRAKIDGIITDFPTTTARYRSKTKSLSSSHSCFFKVFLRQSAIIFDCIEPMLQRDGSV</sequence>
<name>M4E058_BRACM</name>
<evidence type="ECO:0000256" key="5">
    <source>
        <dbReference type="ARBA" id="ARBA00047512"/>
    </source>
</evidence>
<dbReference type="OMA" id="NEFVIQP"/>
<dbReference type="eggNOG" id="KOG2258">
    <property type="taxonomic scope" value="Eukaryota"/>
</dbReference>
<evidence type="ECO:0000313" key="8">
    <source>
        <dbReference type="Proteomes" id="UP000011750"/>
    </source>
</evidence>